<keyword evidence="1" id="KW-0378">Hydrolase</keyword>
<dbReference type="PANTHER" id="PTHR31988">
    <property type="entry name" value="ESTERASE, PUTATIVE (DUF303)-RELATED"/>
    <property type="match status" value="1"/>
</dbReference>
<proteinExistence type="predicted"/>
<reference evidence="3" key="1">
    <citation type="submission" date="2018-06" db="EMBL/GenBank/DDBJ databases">
        <authorList>
            <person name="Zhirakovskaya E."/>
        </authorList>
    </citation>
    <scope>NUCLEOTIDE SEQUENCE</scope>
</reference>
<dbReference type="Pfam" id="PF03629">
    <property type="entry name" value="SASA"/>
    <property type="match status" value="1"/>
</dbReference>
<gene>
    <name evidence="3" type="ORF">MNBD_GAMMA23-1881</name>
</gene>
<protein>
    <recommendedName>
        <fullName evidence="2">Sialate O-acetylesterase domain-containing protein</fullName>
    </recommendedName>
</protein>
<dbReference type="GO" id="GO:0016787">
    <property type="term" value="F:hydrolase activity"/>
    <property type="evidence" value="ECO:0007669"/>
    <property type="project" value="UniProtKB-KW"/>
</dbReference>
<evidence type="ECO:0000313" key="3">
    <source>
        <dbReference type="EMBL" id="VAW94948.1"/>
    </source>
</evidence>
<evidence type="ECO:0000259" key="2">
    <source>
        <dbReference type="Pfam" id="PF03629"/>
    </source>
</evidence>
<dbReference type="InterPro" id="IPR005181">
    <property type="entry name" value="SASA"/>
</dbReference>
<sequence>MILVTVVSVWGIASYKYKFFPYSILDNVKFSFIDQAVHIESTFSDTSTKIKVACENIIGEKTMVALVFGQSNSANHGETKYKSEQAVFNFFDGSCYKASDPLLGATGNDGSPWSRFGDKVIVNNIYEKVLLVPIGYGGSGIERWDIGGDLHHRITHIINQLKSENIMVTHLLWHQGESEALLRTSKSEYKKRFLSMLATIRKHGVKVPIYVAVASRCYDRAVNLEIKEAQSELVDPTKGIYPGPNTDEINLVGDRYDGCHFSEVGLDKHANKWLKAILGEAQVQN</sequence>
<feature type="domain" description="Sialate O-acetylesterase" evidence="2">
    <location>
        <begin position="64"/>
        <end position="233"/>
    </location>
</feature>
<dbReference type="PANTHER" id="PTHR31988:SF19">
    <property type="entry name" value="9-O-ACETYL-N-ACETYLNEURAMINIC ACID DEACETYLASE-RELATED"/>
    <property type="match status" value="1"/>
</dbReference>
<organism evidence="3">
    <name type="scientific">hydrothermal vent metagenome</name>
    <dbReference type="NCBI Taxonomy" id="652676"/>
    <lineage>
        <taxon>unclassified sequences</taxon>
        <taxon>metagenomes</taxon>
        <taxon>ecological metagenomes</taxon>
    </lineage>
</organism>
<dbReference type="SUPFAM" id="SSF52266">
    <property type="entry name" value="SGNH hydrolase"/>
    <property type="match status" value="1"/>
</dbReference>
<dbReference type="EMBL" id="UOFT01000041">
    <property type="protein sequence ID" value="VAW94948.1"/>
    <property type="molecule type" value="Genomic_DNA"/>
</dbReference>
<dbReference type="InterPro" id="IPR052940">
    <property type="entry name" value="Carb_Esterase_6"/>
</dbReference>
<evidence type="ECO:0000256" key="1">
    <source>
        <dbReference type="ARBA" id="ARBA00022801"/>
    </source>
</evidence>
<dbReference type="Gene3D" id="3.40.50.1110">
    <property type="entry name" value="SGNH hydrolase"/>
    <property type="match status" value="1"/>
</dbReference>
<dbReference type="InterPro" id="IPR036514">
    <property type="entry name" value="SGNH_hydro_sf"/>
</dbReference>
<name>A0A3B0ZNC1_9ZZZZ</name>
<dbReference type="AlphaFoldDB" id="A0A3B0ZNC1"/>
<accession>A0A3B0ZNC1</accession>